<comment type="subcellular location">
    <subcellularLocation>
        <location evidence="1">Membrane</location>
        <topology evidence="1">Multi-pass membrane protein</topology>
    </subcellularLocation>
</comment>
<feature type="domain" description="NfeD integral membrane" evidence="7">
    <location>
        <begin position="7"/>
        <end position="70"/>
    </location>
</feature>
<dbReference type="RefSeq" id="WP_322608647.1">
    <property type="nucleotide sequence ID" value="NZ_JARVCO010000010.1"/>
</dbReference>
<feature type="transmembrane region" description="Helical" evidence="5">
    <location>
        <begin position="31"/>
        <end position="48"/>
    </location>
</feature>
<evidence type="ECO:0000313" key="9">
    <source>
        <dbReference type="Proteomes" id="UP001290861"/>
    </source>
</evidence>
<feature type="domain" description="NfeD-like C-terminal" evidence="6">
    <location>
        <begin position="103"/>
        <end position="155"/>
    </location>
</feature>
<evidence type="ECO:0000313" key="8">
    <source>
        <dbReference type="EMBL" id="MDZ8118854.1"/>
    </source>
</evidence>
<keyword evidence="9" id="KW-1185">Reference proteome</keyword>
<dbReference type="Pfam" id="PF24961">
    <property type="entry name" value="NfeD_membrane"/>
    <property type="match status" value="1"/>
</dbReference>
<evidence type="ECO:0000256" key="2">
    <source>
        <dbReference type="ARBA" id="ARBA00022692"/>
    </source>
</evidence>
<dbReference type="Pfam" id="PF01957">
    <property type="entry name" value="NfeD"/>
    <property type="match status" value="1"/>
</dbReference>
<evidence type="ECO:0000259" key="6">
    <source>
        <dbReference type="Pfam" id="PF01957"/>
    </source>
</evidence>
<keyword evidence="3 5" id="KW-1133">Transmembrane helix</keyword>
<feature type="transmembrane region" description="Helical" evidence="5">
    <location>
        <begin position="54"/>
        <end position="75"/>
    </location>
</feature>
<dbReference type="InterPro" id="IPR056739">
    <property type="entry name" value="NfeD_membrane"/>
</dbReference>
<feature type="transmembrane region" description="Helical" evidence="5">
    <location>
        <begin position="6"/>
        <end position="24"/>
    </location>
</feature>
<protein>
    <submittedName>
        <fullName evidence="8">NfeD family protein</fullName>
    </submittedName>
</protein>
<dbReference type="InterPro" id="IPR012340">
    <property type="entry name" value="NA-bd_OB-fold"/>
</dbReference>
<evidence type="ECO:0000256" key="4">
    <source>
        <dbReference type="ARBA" id="ARBA00023136"/>
    </source>
</evidence>
<dbReference type="Proteomes" id="UP001290861">
    <property type="component" value="Unassembled WGS sequence"/>
</dbReference>
<evidence type="ECO:0000256" key="1">
    <source>
        <dbReference type="ARBA" id="ARBA00004141"/>
    </source>
</evidence>
<evidence type="ECO:0000256" key="5">
    <source>
        <dbReference type="SAM" id="Phobius"/>
    </source>
</evidence>
<organism evidence="8 9">
    <name type="scientific">Pontiella agarivorans</name>
    <dbReference type="NCBI Taxonomy" id="3038953"/>
    <lineage>
        <taxon>Bacteria</taxon>
        <taxon>Pseudomonadati</taxon>
        <taxon>Kiritimatiellota</taxon>
        <taxon>Kiritimatiellia</taxon>
        <taxon>Kiritimatiellales</taxon>
        <taxon>Pontiellaceae</taxon>
        <taxon>Pontiella</taxon>
    </lineage>
</organism>
<keyword evidence="2 5" id="KW-0812">Transmembrane</keyword>
<dbReference type="PANTHER" id="PTHR33507">
    <property type="entry name" value="INNER MEMBRANE PROTEIN YBBJ"/>
    <property type="match status" value="1"/>
</dbReference>
<evidence type="ECO:0000259" key="7">
    <source>
        <dbReference type="Pfam" id="PF24961"/>
    </source>
</evidence>
<proteinExistence type="predicted"/>
<gene>
    <name evidence="8" type="ORF">P9H32_09455</name>
</gene>
<evidence type="ECO:0000256" key="3">
    <source>
        <dbReference type="ARBA" id="ARBA00022989"/>
    </source>
</evidence>
<dbReference type="EMBL" id="JARVCO010000010">
    <property type="protein sequence ID" value="MDZ8118854.1"/>
    <property type="molecule type" value="Genomic_DNA"/>
</dbReference>
<name>A0ABU5MXC8_9BACT</name>
<comment type="caution">
    <text evidence="8">The sequence shown here is derived from an EMBL/GenBank/DDBJ whole genome shotgun (WGS) entry which is preliminary data.</text>
</comment>
<dbReference type="Gene3D" id="2.40.50.140">
    <property type="entry name" value="Nucleic acid-binding proteins"/>
    <property type="match status" value="1"/>
</dbReference>
<accession>A0ABU5MXC8</accession>
<reference evidence="8 9" key="1">
    <citation type="journal article" date="2024" name="Appl. Environ. Microbiol.">
        <title>Pontiella agarivorans sp. nov., a novel marine anaerobic bacterium capable of degrading macroalgal polysaccharides and fixing nitrogen.</title>
        <authorList>
            <person name="Liu N."/>
            <person name="Kivenson V."/>
            <person name="Peng X."/>
            <person name="Cui Z."/>
            <person name="Lankiewicz T.S."/>
            <person name="Gosselin K.M."/>
            <person name="English C.J."/>
            <person name="Blair E.M."/>
            <person name="O'Malley M.A."/>
            <person name="Valentine D.L."/>
        </authorList>
    </citation>
    <scope>NUCLEOTIDE SEQUENCE [LARGE SCALE GENOMIC DNA]</scope>
    <source>
        <strain evidence="8 9">NLcol2</strain>
    </source>
</reference>
<sequence length="156" mass="17038">MEPITLYLTLLLVGFVLIGMEIFIPGGILGIFGSVAWIVAAVIGWRNFSEPWNMVSALGLLLFGIMTLIVWIRYFPKSRIGKSLSLQENQAEYKSPMEEKIEIGTEGEAVSTLRPSGIAVFNGKRIDVMADGEWIEAGQHIQVSSTSGGHVSVVKV</sequence>
<dbReference type="PANTHER" id="PTHR33507:SF3">
    <property type="entry name" value="INNER MEMBRANE PROTEIN YBBJ"/>
    <property type="match status" value="1"/>
</dbReference>
<dbReference type="InterPro" id="IPR002810">
    <property type="entry name" value="NfeD-like_C"/>
</dbReference>
<dbReference type="InterPro" id="IPR052165">
    <property type="entry name" value="Membrane_assoc_protease"/>
</dbReference>
<keyword evidence="4 5" id="KW-0472">Membrane</keyword>